<dbReference type="RefSeq" id="WP_369711484.1">
    <property type="nucleotide sequence ID" value="NZ_CP165644.1"/>
</dbReference>
<dbReference type="CDD" id="cd01745">
    <property type="entry name" value="GATase1_2"/>
    <property type="match status" value="1"/>
</dbReference>
<proteinExistence type="predicted"/>
<dbReference type="InterPro" id="IPR044668">
    <property type="entry name" value="PuuD-like"/>
</dbReference>
<dbReference type="GO" id="GO:0033969">
    <property type="term" value="F:gamma-glutamyl-gamma-aminobutyrate hydrolase activity"/>
    <property type="evidence" value="ECO:0007669"/>
    <property type="project" value="TreeGrafter"/>
</dbReference>
<dbReference type="EMBL" id="CP165644">
    <property type="protein sequence ID" value="XDU67239.1"/>
    <property type="molecule type" value="Genomic_DNA"/>
</dbReference>
<dbReference type="InterPro" id="IPR011697">
    <property type="entry name" value="Peptidase_C26"/>
</dbReference>
<dbReference type="KEGG" id="lrug:AB8B22_02165"/>
<accession>A0AB39VIX3</accession>
<protein>
    <submittedName>
        <fullName evidence="1">Gamma-glutamyl-gamma-aminobutyrate hydrolase family protein</fullName>
    </submittedName>
</protein>
<organism evidence="1">
    <name type="scientific">Leptotrichia rugosa</name>
    <dbReference type="NCBI Taxonomy" id="3239302"/>
    <lineage>
        <taxon>Bacteria</taxon>
        <taxon>Fusobacteriati</taxon>
        <taxon>Fusobacteriota</taxon>
        <taxon>Fusobacteriia</taxon>
        <taxon>Fusobacteriales</taxon>
        <taxon>Leptotrichiaceae</taxon>
        <taxon>Leptotrichia</taxon>
    </lineage>
</organism>
<dbReference type="Pfam" id="PF07722">
    <property type="entry name" value="Peptidase_C26"/>
    <property type="match status" value="1"/>
</dbReference>
<dbReference type="FunFam" id="3.40.50.880:FF:000030">
    <property type="entry name" value="Gamma-glutamyl-gamma-aminobutyrate hydrolase PuuD"/>
    <property type="match status" value="1"/>
</dbReference>
<reference evidence="1" key="1">
    <citation type="submission" date="2024-07" db="EMBL/GenBank/DDBJ databases">
        <authorList>
            <person name="Li X.-J."/>
            <person name="Wang X."/>
        </authorList>
    </citation>
    <scope>NUCLEOTIDE SEQUENCE</scope>
    <source>
        <strain evidence="1">HSP-334</strain>
    </source>
</reference>
<dbReference type="GO" id="GO:0006598">
    <property type="term" value="P:polyamine catabolic process"/>
    <property type="evidence" value="ECO:0007669"/>
    <property type="project" value="TreeGrafter"/>
</dbReference>
<keyword evidence="1" id="KW-0378">Hydrolase</keyword>
<dbReference type="InterPro" id="IPR029062">
    <property type="entry name" value="Class_I_gatase-like"/>
</dbReference>
<dbReference type="PANTHER" id="PTHR43235">
    <property type="entry name" value="GLUTAMINE AMIDOTRANSFERASE PB2B2.05-RELATED"/>
    <property type="match status" value="1"/>
</dbReference>
<dbReference type="AlphaFoldDB" id="A0AB39VIX3"/>
<gene>
    <name evidence="1" type="ORF">AB8B22_02165</name>
</gene>
<evidence type="ECO:0000313" key="1">
    <source>
        <dbReference type="EMBL" id="XDU67239.1"/>
    </source>
</evidence>
<dbReference type="SUPFAM" id="SSF52317">
    <property type="entry name" value="Class I glutamine amidotransferase-like"/>
    <property type="match status" value="1"/>
</dbReference>
<dbReference type="Gene3D" id="3.40.50.880">
    <property type="match status" value="1"/>
</dbReference>
<dbReference type="PANTHER" id="PTHR43235:SF1">
    <property type="entry name" value="GLUTAMINE AMIDOTRANSFERASE PB2B2.05-RELATED"/>
    <property type="match status" value="1"/>
</dbReference>
<sequence>MKKPIIAITSSMDLNPNRLNDNRTMVSLDYSNSMINSGGIPVILPITDNFEVIKEQVKYFDGLILSGGGDPDPNLYGEDCLQELGDITPERDTFELAILEEFLKTKKPILGICRGLQLMNVFYGGTLYQDIKYVDTNIQHKQKWLADLPTHDINILENNILFEIFGKKARTNSFHHQMIKDLGRELTSIATANDGVIEAIQNKNYPFFYGVQWHPEMMASRGNLGMKKIFDKFIESCKNLEKQKQGG</sequence>
<dbReference type="PROSITE" id="PS51273">
    <property type="entry name" value="GATASE_TYPE_1"/>
    <property type="match status" value="1"/>
</dbReference>
<dbReference type="GO" id="GO:0005829">
    <property type="term" value="C:cytosol"/>
    <property type="evidence" value="ECO:0007669"/>
    <property type="project" value="TreeGrafter"/>
</dbReference>
<name>A0AB39VIX3_9FUSO</name>